<dbReference type="CDD" id="cd01647">
    <property type="entry name" value="RT_LTR"/>
    <property type="match status" value="1"/>
</dbReference>
<dbReference type="CDD" id="cd00024">
    <property type="entry name" value="CD_CSD"/>
    <property type="match status" value="1"/>
</dbReference>
<dbReference type="Proteomes" id="UP000076154">
    <property type="component" value="Unassembled WGS sequence"/>
</dbReference>
<keyword evidence="12" id="KW-0695">RNA-directed DNA polymerase</keyword>
<proteinExistence type="predicted"/>
<dbReference type="GO" id="GO:0046872">
    <property type="term" value="F:metal ion binding"/>
    <property type="evidence" value="ECO:0007669"/>
    <property type="project" value="UniProtKB-KW"/>
</dbReference>
<keyword evidence="3" id="KW-0548">Nucleotidyltransferase</keyword>
<feature type="compositionally biased region" description="Polar residues" evidence="17">
    <location>
        <begin position="2065"/>
        <end position="2074"/>
    </location>
</feature>
<dbReference type="InterPro" id="IPR023780">
    <property type="entry name" value="Chromo_domain"/>
</dbReference>
<dbReference type="InterPro" id="IPR016197">
    <property type="entry name" value="Chromo-like_dom_sf"/>
</dbReference>
<dbReference type="Gene3D" id="3.30.70.270">
    <property type="match status" value="2"/>
</dbReference>
<keyword evidence="11" id="KW-0229">DNA integration</keyword>
<dbReference type="InterPro" id="IPR041588">
    <property type="entry name" value="Integrase_H2C2"/>
</dbReference>
<evidence type="ECO:0000256" key="6">
    <source>
        <dbReference type="ARBA" id="ARBA00022750"/>
    </source>
</evidence>
<dbReference type="Gene3D" id="1.10.340.70">
    <property type="match status" value="1"/>
</dbReference>
<feature type="domain" description="Integrase catalytic" evidence="21">
    <location>
        <begin position="2259"/>
        <end position="2418"/>
    </location>
</feature>
<dbReference type="InterPro" id="IPR041373">
    <property type="entry name" value="RT_RNaseH"/>
</dbReference>
<feature type="compositionally biased region" description="Basic and acidic residues" evidence="17">
    <location>
        <begin position="1496"/>
        <end position="1511"/>
    </location>
</feature>
<dbReference type="PROSITE" id="PS50878">
    <property type="entry name" value="RT_POL"/>
    <property type="match status" value="1"/>
</dbReference>
<dbReference type="InterPro" id="IPR050951">
    <property type="entry name" value="Retrovirus_Pol_polyprotein"/>
</dbReference>
<feature type="compositionally biased region" description="Polar residues" evidence="17">
    <location>
        <begin position="991"/>
        <end position="1001"/>
    </location>
</feature>
<evidence type="ECO:0000256" key="7">
    <source>
        <dbReference type="ARBA" id="ARBA00022759"/>
    </source>
</evidence>
<dbReference type="InterPro" id="IPR000953">
    <property type="entry name" value="Chromo/chromo_shadow_dom"/>
</dbReference>
<keyword evidence="18" id="KW-0812">Transmembrane</keyword>
<dbReference type="Pfam" id="PF17919">
    <property type="entry name" value="RT_RNaseH_2"/>
    <property type="match status" value="1"/>
</dbReference>
<evidence type="ECO:0000256" key="12">
    <source>
        <dbReference type="ARBA" id="ARBA00022918"/>
    </source>
</evidence>
<organism evidence="22 23">
    <name type="scientific">Hypsizygus marmoreus</name>
    <name type="common">White beech mushroom</name>
    <name type="synonym">Agaricus marmoreus</name>
    <dbReference type="NCBI Taxonomy" id="39966"/>
    <lineage>
        <taxon>Eukaryota</taxon>
        <taxon>Fungi</taxon>
        <taxon>Dikarya</taxon>
        <taxon>Basidiomycota</taxon>
        <taxon>Agaricomycotina</taxon>
        <taxon>Agaricomycetes</taxon>
        <taxon>Agaricomycetidae</taxon>
        <taxon>Agaricales</taxon>
        <taxon>Tricholomatineae</taxon>
        <taxon>Lyophyllaceae</taxon>
        <taxon>Hypsizygus</taxon>
    </lineage>
</organism>
<evidence type="ECO:0000256" key="18">
    <source>
        <dbReference type="SAM" id="Phobius"/>
    </source>
</evidence>
<dbReference type="InterPro" id="IPR000477">
    <property type="entry name" value="RT_dom"/>
</dbReference>
<dbReference type="GO" id="GO:0005634">
    <property type="term" value="C:nucleus"/>
    <property type="evidence" value="ECO:0007669"/>
    <property type="project" value="UniProtKB-ARBA"/>
</dbReference>
<feature type="compositionally biased region" description="Basic and acidic residues" evidence="17">
    <location>
        <begin position="1068"/>
        <end position="1082"/>
    </location>
</feature>
<dbReference type="SUPFAM" id="SSF54160">
    <property type="entry name" value="Chromo domain-like"/>
    <property type="match status" value="1"/>
</dbReference>
<evidence type="ECO:0000313" key="22">
    <source>
        <dbReference type="EMBL" id="RDB25000.1"/>
    </source>
</evidence>
<dbReference type="GO" id="GO:0004190">
    <property type="term" value="F:aspartic-type endopeptidase activity"/>
    <property type="evidence" value="ECO:0007669"/>
    <property type="project" value="UniProtKB-KW"/>
</dbReference>
<evidence type="ECO:0000259" key="21">
    <source>
        <dbReference type="PROSITE" id="PS50994"/>
    </source>
</evidence>
<evidence type="ECO:0000256" key="3">
    <source>
        <dbReference type="ARBA" id="ARBA00022695"/>
    </source>
</evidence>
<evidence type="ECO:0000256" key="14">
    <source>
        <dbReference type="ARBA" id="ARBA00023125"/>
    </source>
</evidence>
<dbReference type="PANTHER" id="PTHR37984:SF5">
    <property type="entry name" value="PROTEIN NYNRIN-LIKE"/>
    <property type="match status" value="1"/>
</dbReference>
<evidence type="ECO:0008006" key="24">
    <source>
        <dbReference type="Google" id="ProtNLM"/>
    </source>
</evidence>
<feature type="region of interest" description="Disordered" evidence="17">
    <location>
        <begin position="1121"/>
        <end position="1144"/>
    </location>
</feature>
<gene>
    <name evidence="22" type="ORF">Hypma_008120</name>
</gene>
<feature type="compositionally biased region" description="Basic and acidic residues" evidence="17">
    <location>
        <begin position="1022"/>
        <end position="1040"/>
    </location>
</feature>
<dbReference type="Pfam" id="PF24626">
    <property type="entry name" value="SH3_Tf2-1"/>
    <property type="match status" value="1"/>
</dbReference>
<feature type="region of interest" description="Disordered" evidence="17">
    <location>
        <begin position="850"/>
        <end position="882"/>
    </location>
</feature>
<dbReference type="Pfam" id="PF17917">
    <property type="entry name" value="RT_RNaseH"/>
    <property type="match status" value="1"/>
</dbReference>
<dbReference type="GO" id="GO:0003887">
    <property type="term" value="F:DNA-directed DNA polymerase activity"/>
    <property type="evidence" value="ECO:0007669"/>
    <property type="project" value="UniProtKB-KW"/>
</dbReference>
<dbReference type="FunFam" id="1.10.340.70:FF:000001">
    <property type="entry name" value="Retrovirus-related Pol polyprotein from transposon gypsy-like Protein"/>
    <property type="match status" value="1"/>
</dbReference>
<dbReference type="FunFam" id="3.10.10.10:FF:000007">
    <property type="entry name" value="Retrovirus-related Pol polyprotein from transposon 17.6-like Protein"/>
    <property type="match status" value="1"/>
</dbReference>
<dbReference type="GO" id="GO:0003964">
    <property type="term" value="F:RNA-directed DNA polymerase activity"/>
    <property type="evidence" value="ECO:0007669"/>
    <property type="project" value="UniProtKB-KW"/>
</dbReference>
<dbReference type="GO" id="GO:0004519">
    <property type="term" value="F:endonuclease activity"/>
    <property type="evidence" value="ECO:0007669"/>
    <property type="project" value="UniProtKB-KW"/>
</dbReference>
<dbReference type="PANTHER" id="PTHR37984">
    <property type="entry name" value="PROTEIN CBG26694"/>
    <property type="match status" value="1"/>
</dbReference>
<keyword evidence="18" id="KW-0472">Membrane</keyword>
<evidence type="ECO:0000256" key="1">
    <source>
        <dbReference type="ARBA" id="ARBA00022670"/>
    </source>
</evidence>
<feature type="region of interest" description="Disordered" evidence="17">
    <location>
        <begin position="476"/>
        <end position="628"/>
    </location>
</feature>
<dbReference type="PROSITE" id="PS50994">
    <property type="entry name" value="INTEGRASE"/>
    <property type="match status" value="1"/>
</dbReference>
<dbReference type="EMBL" id="LUEZ02000041">
    <property type="protein sequence ID" value="RDB25000.1"/>
    <property type="molecule type" value="Genomic_DNA"/>
</dbReference>
<dbReference type="Gene3D" id="3.10.10.10">
    <property type="entry name" value="HIV Type 1 Reverse Transcriptase, subunit A, domain 1"/>
    <property type="match status" value="1"/>
</dbReference>
<keyword evidence="4" id="KW-0540">Nuclease</keyword>
<dbReference type="Pfam" id="PF00078">
    <property type="entry name" value="RVT_1"/>
    <property type="match status" value="1"/>
</dbReference>
<keyword evidence="6" id="KW-0064">Aspartyl protease</keyword>
<comment type="caution">
    <text evidence="22">The sequence shown here is derived from an EMBL/GenBank/DDBJ whole genome shotgun (WGS) entry which is preliminary data.</text>
</comment>
<feature type="compositionally biased region" description="Basic and acidic residues" evidence="17">
    <location>
        <begin position="531"/>
        <end position="561"/>
    </location>
</feature>
<evidence type="ECO:0000256" key="9">
    <source>
        <dbReference type="ARBA" id="ARBA00022842"/>
    </source>
</evidence>
<evidence type="ECO:0000256" key="5">
    <source>
        <dbReference type="ARBA" id="ARBA00022723"/>
    </source>
</evidence>
<dbReference type="InterPro" id="IPR043502">
    <property type="entry name" value="DNA/RNA_pol_sf"/>
</dbReference>
<feature type="region of interest" description="Disordered" evidence="17">
    <location>
        <begin position="2065"/>
        <end position="2105"/>
    </location>
</feature>
<keyword evidence="16" id="KW-0511">Multifunctional enzyme</keyword>
<feature type="compositionally biased region" description="Basic and acidic residues" evidence="17">
    <location>
        <begin position="352"/>
        <end position="363"/>
    </location>
</feature>
<feature type="compositionally biased region" description="Basic and acidic residues" evidence="17">
    <location>
        <begin position="509"/>
        <end position="518"/>
    </location>
</feature>
<dbReference type="InterPro" id="IPR041577">
    <property type="entry name" value="RT_RNaseH_2"/>
</dbReference>
<dbReference type="Gene3D" id="3.30.420.10">
    <property type="entry name" value="Ribonuclease H-like superfamily/Ribonuclease H"/>
    <property type="match status" value="1"/>
</dbReference>
<feature type="domain" description="Chromo" evidence="19">
    <location>
        <begin position="2574"/>
        <end position="2629"/>
    </location>
</feature>
<keyword evidence="5" id="KW-0479">Metal-binding</keyword>
<sequence length="2629" mass="298418">MHNLAPRKAKPGASQRKPISFRTESISLSPKKKPKEAIVEKPRESSIRQRQKRGRETEPPSPNTLLKSKFSLSTPPVNNDPSVSSVNAGGVFQRSQKSPLDSIFSSRNRSRSVTVETDSTIKNWKADFIVQDRQSITSETMASLPKEYAFSQMGDIRRRYHDEGHDLGSVAGRAIRYTAKLTLEPQDIIDRGRNHMSFAPRFALEASRLVMLTKTIDDLQILINEQMDILKRTSGFQVDPMNTFLLALKVLAQKYIEKYDSEFRGENILNSPASTNPELYESLGDYVKTEDKMNYILANIPHHQEDLTRKQVRAFQVASAGITYGMEAPSPLRRAFPMREWETSPVEFTYDADGRRTVIKGDESSLPPTDFPPPKTKDESPKVPTASKSKGKEKEILEIPESPDKSSSPKPPKSIPPHDRKADWDDRRGPKKNTFSPLMGPGLSFKTADAFFSAKNESLKDPPPHLELSSVLFGAATPSGYNSKKKQNIKKDKDQANQPRGRSPVKPLVKKEKREHRTQGAGDTASNWRNDYNDSRRKENREEERERKPFKGRKPSREQRRPFSPRKKKNSDSNNDWRSRDDPDSDPSSDDSDSEPSDSNGGGGGGGFPPKKKKDKVSNKEDESTELTAPYGSILPTIKTEVKVDDLPSWDGSYDTVVQYFWDVQELAQMGGHMPVALGYWLWCKLKVGSDVRRWFSLLDPDTKAQAKSHYTRYLQCIKDDYLGKHWQLHVNLEFSAQSFRQPGFERESPRGFIHRRTMYTRMLVNADHGNAEEVHTIMLRAPLAWHSILQVPMIMKTKDLWAAVIDNEKVLLHASRESHGNVITTENLIPTLRKLGIGTDQKWSPRWSTAKSAHIAAQESDGSGCDTLETPALESKETGETEPDLLKQVYQVFKKRQRDPPVGGNPFPKNDHVATKMGRLPPSPCKVCGSKNHWDQECPDWDTYLASQKKSAKWASSTTSGNEDLEVRYSAAYGALRDLRVQEQLKDSAESTPLVNSTIPSGFDKAASIPSSSTSSEVEMELERKTEESATRETLEHRTAASTENTVENSNKKRRVEIEEVEDEERVAERSRQVAKEHLIESDDDDTNEFINLVPTSTHRPVQTEEWDDDGRLAWKTKVEEEPSDLDPKEKSQTTNSPGKSAFNAELQFTLPERDSESENWTWVQPSPDTPILHIPKKRRTKPGYSAVGMSVLSMRGWVGNTFNPPIDLRLDSGADITLISEEYYNSLISPPLKQGGIKMKLWQLTDKNSSLGGYVRIPIIVPDEEGQLVETEAEAYIVPGMTVPILLGEDYQTTYEMGVSRRVNEGTSLHYGSTHHKIKATPVRPTKDFGRLRQSAYHLSHFVKVKAHKRSRNRRQRLKKAAKLEEHTVRALQDYKLRPHECKPVEVYGSLGENREWLVEKNLLANDGHSFFAVPNVLLTAAKPWIPVSNTTNQPRWIRKGDIIGSIREPENFFDKPNTLADLERMHGVTAAISAMVEATLETDKQNSPQTDTEPEKSNSKPENTDKVDPVALEQDDYGPKTAAMPDSAIYPSDELETLLDVGNLPEHLKAKAWEMLRRWKGAFGFDGRLGKHPARVHIRTVDGQHPIAVPMYGSSPAKRLVIDQQLDQWFAQEVIEPSISPWSAPVVIAYRNGKPRFCIDYRKLNASTIPDEFPIPRQTEILSSLSGAQVLSSLDALAGFTQLEMAPEDIEKTAFRTHRGLFQFKRMPFGLRNGPSIFQRVMQSVLAPYLWLFCLVYIDDIVIYSKSYEDHIDHLDKVLAAIEKAGITLSPKKCHMFYSSILLLGHKVSRLGLSTHLEKVRAILDLQRPTKLSQLQTFLGMVVYFSSFIPFYAGICAPLFQLLRKGRKWTWGAEEEHAFREAKESLRNAPVLGHPIEGTPYRLYTDASDEALGCCLQQVQPIAIRDLKGTRAYDKLEKAVHDGKPVPKLTVTLTDKIDDSPSNDQWSDEFENTVRYATTEREALAAKEGLVKFQPFIEGEKVILVTDHAALQWAHTYENANRRLAAPSPLQRRSLVMTPKSSAGTYLPEDLYQREPAKRATYVAWDFLDCVEGHASAWATTRAATNAKSQEPTPPTRGGNEGKHSQKSTDEPNTSEKDQDVPAQKGYREMFEEPKLPAHLHISIGEEWLRKFIDGYLKDPEFKNRWKDKSSAIENWVPGRRFFKDEKGLLYFRDADFQPRLCIPKSMRKEIIEEAHECAIETAHAGAEKLWRKLSPRFYWYRMKKDILAFCRTCDVCQKTKPSNFNKHGLLIPNPIPSRPYESVSMDLIVNLPWSEGYNSIFVMVDRMMKHARFIPTTTGLTAEGFGDLFTKEVVSKFGLPTNIITDRDPRWTSDFWRAVSKALKTHMSLSSSHHPQHDGQTEIVNKQIETMLRAYVAGDKSTWAEWLHLLEYAYNTAIHSSSGASPFFLLHGFEAQSPLDFIARSDEGKLSKMTDHPEAKEFLRNLESHREIAWLAIAKAQDKQVRSHNLGQKKQLDLRVGSLALVNSHSLEWLESKGEGSKLVQRWIGPFEIVQKINENTYRLHMSDRYPGSPVFNIEHLKPYHPSPPEFGLRTSLPETRSHKPENEEYEMEAIVGHRFDKKTKKTIYLVRWAGYGPQFDTWRTALDLKNASYLLNDYKKRIRL</sequence>
<evidence type="ECO:0000256" key="17">
    <source>
        <dbReference type="SAM" id="MobiDB-lite"/>
    </source>
</evidence>
<evidence type="ECO:0000256" key="10">
    <source>
        <dbReference type="ARBA" id="ARBA00022884"/>
    </source>
</evidence>
<accession>A0A369JUW2</accession>
<keyword evidence="23" id="KW-1185">Reference proteome</keyword>
<evidence type="ECO:0000256" key="11">
    <source>
        <dbReference type="ARBA" id="ARBA00022908"/>
    </source>
</evidence>
<dbReference type="SUPFAM" id="SSF53098">
    <property type="entry name" value="Ribonuclease H-like"/>
    <property type="match status" value="1"/>
</dbReference>
<feature type="compositionally biased region" description="Polar residues" evidence="17">
    <location>
        <begin position="1041"/>
        <end position="1050"/>
    </location>
</feature>
<feature type="compositionally biased region" description="Polar residues" evidence="17">
    <location>
        <begin position="63"/>
        <end position="85"/>
    </location>
</feature>
<dbReference type="InterPro" id="IPR036397">
    <property type="entry name" value="RNaseH_sf"/>
</dbReference>
<feature type="compositionally biased region" description="Basic residues" evidence="17">
    <location>
        <begin position="1"/>
        <end position="10"/>
    </location>
</feature>
<keyword evidence="8" id="KW-0378">Hydrolase</keyword>
<dbReference type="GO" id="GO:0006338">
    <property type="term" value="P:chromatin remodeling"/>
    <property type="evidence" value="ECO:0007669"/>
    <property type="project" value="UniProtKB-ARBA"/>
</dbReference>
<keyword evidence="14" id="KW-0238">DNA-binding</keyword>
<feature type="compositionally biased region" description="Acidic residues" evidence="17">
    <location>
        <begin position="583"/>
        <end position="596"/>
    </location>
</feature>
<dbReference type="InterPro" id="IPR043128">
    <property type="entry name" value="Rev_trsase/Diguanyl_cyclase"/>
</dbReference>
<dbReference type="GO" id="GO:0003677">
    <property type="term" value="F:DNA binding"/>
    <property type="evidence" value="ECO:0007669"/>
    <property type="project" value="UniProtKB-KW"/>
</dbReference>
<protein>
    <recommendedName>
        <fullName evidence="24">Reverse transcriptase</fullName>
    </recommendedName>
</protein>
<dbReference type="STRING" id="39966.A0A369JUW2"/>
<keyword evidence="9" id="KW-0460">Magnesium</keyword>
<dbReference type="OrthoDB" id="3364639at2759"/>
<keyword evidence="10" id="KW-0694">RNA-binding</keyword>
<dbReference type="GO" id="GO:0006310">
    <property type="term" value="P:DNA recombination"/>
    <property type="evidence" value="ECO:0007669"/>
    <property type="project" value="UniProtKB-KW"/>
</dbReference>
<evidence type="ECO:0000256" key="13">
    <source>
        <dbReference type="ARBA" id="ARBA00022932"/>
    </source>
</evidence>
<evidence type="ECO:0000256" key="4">
    <source>
        <dbReference type="ARBA" id="ARBA00022722"/>
    </source>
</evidence>
<dbReference type="PROSITE" id="PS50013">
    <property type="entry name" value="CHROMO_2"/>
    <property type="match status" value="1"/>
</dbReference>
<dbReference type="InParanoid" id="A0A369JUW2"/>
<keyword evidence="18" id="KW-1133">Transmembrane helix</keyword>
<dbReference type="SMART" id="SM00298">
    <property type="entry name" value="CHROMO"/>
    <property type="match status" value="1"/>
</dbReference>
<feature type="compositionally biased region" description="Basic and acidic residues" evidence="17">
    <location>
        <begin position="416"/>
        <end position="428"/>
    </location>
</feature>
<dbReference type="SUPFAM" id="SSF56672">
    <property type="entry name" value="DNA/RNA polymerases"/>
    <property type="match status" value="1"/>
</dbReference>
<keyword evidence="13" id="KW-0239">DNA-directed DNA polymerase</keyword>
<dbReference type="InterPro" id="IPR001584">
    <property type="entry name" value="Integrase_cat-core"/>
</dbReference>
<dbReference type="CDD" id="cd00303">
    <property type="entry name" value="retropepsin_like"/>
    <property type="match status" value="1"/>
</dbReference>
<evidence type="ECO:0000256" key="8">
    <source>
        <dbReference type="ARBA" id="ARBA00022801"/>
    </source>
</evidence>
<feature type="compositionally biased region" description="Basic and acidic residues" evidence="17">
    <location>
        <begin position="35"/>
        <end position="47"/>
    </location>
</feature>
<keyword evidence="15" id="KW-0233">DNA recombination</keyword>
<feature type="domain" description="Reverse transcriptase" evidence="20">
    <location>
        <begin position="1613"/>
        <end position="1826"/>
    </location>
</feature>
<feature type="region of interest" description="Disordered" evidence="17">
    <location>
        <begin position="1"/>
        <end position="85"/>
    </location>
</feature>
<evidence type="ECO:0000313" key="23">
    <source>
        <dbReference type="Proteomes" id="UP000076154"/>
    </source>
</evidence>
<dbReference type="GO" id="GO:0015074">
    <property type="term" value="P:DNA integration"/>
    <property type="evidence" value="ECO:0007669"/>
    <property type="project" value="UniProtKB-KW"/>
</dbReference>
<dbReference type="InterPro" id="IPR012337">
    <property type="entry name" value="RNaseH-like_sf"/>
</dbReference>
<reference evidence="22" key="1">
    <citation type="submission" date="2018-04" db="EMBL/GenBank/DDBJ databases">
        <title>Whole genome sequencing of Hypsizygus marmoreus.</title>
        <authorList>
            <person name="Choi I.-G."/>
            <person name="Min B."/>
            <person name="Kim J.-G."/>
            <person name="Kim S."/>
            <person name="Oh Y.-L."/>
            <person name="Kong W.-S."/>
            <person name="Park H."/>
            <person name="Jeong J."/>
            <person name="Song E.-S."/>
        </authorList>
    </citation>
    <scope>NUCLEOTIDE SEQUENCE [LARGE SCALE GENOMIC DNA]</scope>
    <source>
        <strain evidence="22">51987-8</strain>
    </source>
</reference>
<keyword evidence="7" id="KW-0255">Endonuclease</keyword>
<dbReference type="FunFam" id="3.30.70.270:FF:000020">
    <property type="entry name" value="Transposon Tf2-6 polyprotein-like Protein"/>
    <property type="match status" value="1"/>
</dbReference>
<dbReference type="Pfam" id="PF00385">
    <property type="entry name" value="Chromo"/>
    <property type="match status" value="1"/>
</dbReference>
<keyword evidence="2" id="KW-0808">Transferase</keyword>
<feature type="region of interest" description="Disordered" evidence="17">
    <location>
        <begin position="1483"/>
        <end position="1513"/>
    </location>
</feature>
<dbReference type="GO" id="GO:0003723">
    <property type="term" value="F:RNA binding"/>
    <property type="evidence" value="ECO:0007669"/>
    <property type="project" value="UniProtKB-KW"/>
</dbReference>
<name>A0A369JUW2_HYPMA</name>
<dbReference type="InterPro" id="IPR056924">
    <property type="entry name" value="SH3_Tf2-1"/>
</dbReference>
<feature type="compositionally biased region" description="Basic and acidic residues" evidence="17">
    <location>
        <begin position="2083"/>
        <end position="2105"/>
    </location>
</feature>
<feature type="compositionally biased region" description="Basic and acidic residues" evidence="17">
    <location>
        <begin position="1121"/>
        <end position="1133"/>
    </location>
</feature>
<evidence type="ECO:0000256" key="16">
    <source>
        <dbReference type="ARBA" id="ARBA00023268"/>
    </source>
</evidence>
<evidence type="ECO:0000256" key="15">
    <source>
        <dbReference type="ARBA" id="ARBA00023172"/>
    </source>
</evidence>
<keyword evidence="1" id="KW-0645">Protease</keyword>
<evidence type="ECO:0000256" key="2">
    <source>
        <dbReference type="ARBA" id="ARBA00022679"/>
    </source>
</evidence>
<dbReference type="Pfam" id="PF17921">
    <property type="entry name" value="Integrase_H2C2"/>
    <property type="match status" value="1"/>
</dbReference>
<evidence type="ECO:0000259" key="19">
    <source>
        <dbReference type="PROSITE" id="PS50013"/>
    </source>
</evidence>
<feature type="transmembrane region" description="Helical" evidence="18">
    <location>
        <begin position="1821"/>
        <end position="1843"/>
    </location>
</feature>
<dbReference type="GO" id="GO:0006508">
    <property type="term" value="P:proteolysis"/>
    <property type="evidence" value="ECO:0007669"/>
    <property type="project" value="UniProtKB-KW"/>
</dbReference>
<feature type="region of interest" description="Disordered" evidence="17">
    <location>
        <begin position="352"/>
        <end position="444"/>
    </location>
</feature>
<feature type="region of interest" description="Disordered" evidence="17">
    <location>
        <begin position="989"/>
        <end position="1090"/>
    </location>
</feature>
<feature type="compositionally biased region" description="Low complexity" evidence="17">
    <location>
        <begin position="1009"/>
        <end position="1018"/>
    </location>
</feature>
<dbReference type="Gene3D" id="2.40.50.40">
    <property type="match status" value="1"/>
</dbReference>
<evidence type="ECO:0000259" key="20">
    <source>
        <dbReference type="PROSITE" id="PS50878"/>
    </source>
</evidence>